<evidence type="ECO:0000313" key="1">
    <source>
        <dbReference type="EMBL" id="KAI9511346.1"/>
    </source>
</evidence>
<accession>A0ACC0UI65</accession>
<dbReference type="EMBL" id="JAGFNK010000023">
    <property type="protein sequence ID" value="KAI9511346.1"/>
    <property type="molecule type" value="Genomic_DNA"/>
</dbReference>
<proteinExistence type="predicted"/>
<dbReference type="Proteomes" id="UP001207468">
    <property type="component" value="Unassembled WGS sequence"/>
</dbReference>
<reference evidence="1" key="1">
    <citation type="submission" date="2021-03" db="EMBL/GenBank/DDBJ databases">
        <title>Evolutionary priming and transition to the ectomycorrhizal habit in an iconic lineage of mushroom-forming fungi: is preadaptation a requirement?</title>
        <authorList>
            <consortium name="DOE Joint Genome Institute"/>
            <person name="Looney B.P."/>
            <person name="Miyauchi S."/>
            <person name="Morin E."/>
            <person name="Drula E."/>
            <person name="Courty P.E."/>
            <person name="Chicoki N."/>
            <person name="Fauchery L."/>
            <person name="Kohler A."/>
            <person name="Kuo A."/>
            <person name="LaButti K."/>
            <person name="Pangilinan J."/>
            <person name="Lipzen A."/>
            <person name="Riley R."/>
            <person name="Andreopoulos W."/>
            <person name="He G."/>
            <person name="Johnson J."/>
            <person name="Barry K.W."/>
            <person name="Grigoriev I.V."/>
            <person name="Nagy L."/>
            <person name="Hibbett D."/>
            <person name="Henrissat B."/>
            <person name="Matheny P.B."/>
            <person name="Labbe J."/>
            <person name="Martin A.F."/>
        </authorList>
    </citation>
    <scope>NUCLEOTIDE SEQUENCE</scope>
    <source>
        <strain evidence="1">BPL698</strain>
    </source>
</reference>
<organism evidence="1 2">
    <name type="scientific">Russula earlei</name>
    <dbReference type="NCBI Taxonomy" id="71964"/>
    <lineage>
        <taxon>Eukaryota</taxon>
        <taxon>Fungi</taxon>
        <taxon>Dikarya</taxon>
        <taxon>Basidiomycota</taxon>
        <taxon>Agaricomycotina</taxon>
        <taxon>Agaricomycetes</taxon>
        <taxon>Russulales</taxon>
        <taxon>Russulaceae</taxon>
        <taxon>Russula</taxon>
    </lineage>
</organism>
<evidence type="ECO:0000313" key="2">
    <source>
        <dbReference type="Proteomes" id="UP001207468"/>
    </source>
</evidence>
<name>A0ACC0UI65_9AGAM</name>
<sequence>MPTLILETNVKVADPKSFVLNLSKVGASILGKPEKFMLVSYRHNEYVSFSGTFDPAFLLDITSLDNITPEQNEAYSKGLFEFLLVELGVPGNRGYIKFNDPGRAYLSYQGTTFAQIFGK</sequence>
<comment type="caution">
    <text evidence="1">The sequence shown here is derived from an EMBL/GenBank/DDBJ whole genome shotgun (WGS) entry which is preliminary data.</text>
</comment>
<keyword evidence="2" id="KW-1185">Reference proteome</keyword>
<gene>
    <name evidence="1" type="ORF">F5148DRAFT_1171857</name>
</gene>
<protein>
    <submittedName>
        <fullName evidence="1">Tautomerase/MIF</fullName>
    </submittedName>
</protein>